<evidence type="ECO:0000256" key="4">
    <source>
        <dbReference type="ARBA" id="ARBA00022840"/>
    </source>
</evidence>
<dbReference type="Pfam" id="PF00289">
    <property type="entry name" value="Biotin_carb_N"/>
    <property type="match status" value="1"/>
</dbReference>
<dbReference type="AlphaFoldDB" id="A0AAD5VJ23"/>
<evidence type="ECO:0008006" key="11">
    <source>
        <dbReference type="Google" id="ProtNLM"/>
    </source>
</evidence>
<comment type="cofactor">
    <cofactor evidence="1">
        <name>biotin</name>
        <dbReference type="ChEBI" id="CHEBI:57586"/>
    </cofactor>
</comment>
<evidence type="ECO:0000313" key="10">
    <source>
        <dbReference type="Proteomes" id="UP001213000"/>
    </source>
</evidence>
<dbReference type="InterPro" id="IPR005479">
    <property type="entry name" value="CPAse_ATP-bd"/>
</dbReference>
<dbReference type="Pfam" id="PF00364">
    <property type="entry name" value="Biotin_lipoyl"/>
    <property type="match status" value="1"/>
</dbReference>
<dbReference type="SUPFAM" id="SSF56059">
    <property type="entry name" value="Glutathione synthetase ATP-binding domain-like"/>
    <property type="match status" value="1"/>
</dbReference>
<dbReference type="PROSITE" id="PS50979">
    <property type="entry name" value="BC"/>
    <property type="match status" value="1"/>
</dbReference>
<dbReference type="SUPFAM" id="SSF52440">
    <property type="entry name" value="PreATP-grasp domain"/>
    <property type="match status" value="1"/>
</dbReference>
<dbReference type="CDD" id="cd06850">
    <property type="entry name" value="biotinyl_domain"/>
    <property type="match status" value="1"/>
</dbReference>
<comment type="caution">
    <text evidence="9">The sequence shown here is derived from an EMBL/GenBank/DDBJ whole genome shotgun (WGS) entry which is preliminary data.</text>
</comment>
<reference evidence="9" key="1">
    <citation type="submission" date="2022-07" db="EMBL/GenBank/DDBJ databases">
        <title>Genome Sequence of Leucocoprinus birnbaumii.</title>
        <authorList>
            <person name="Buettner E."/>
        </authorList>
    </citation>
    <scope>NUCLEOTIDE SEQUENCE</scope>
    <source>
        <strain evidence="9">VT141</strain>
    </source>
</reference>
<feature type="domain" description="Biotin carboxylation" evidence="8">
    <location>
        <begin position="2"/>
        <end position="470"/>
    </location>
</feature>
<dbReference type="PANTHER" id="PTHR45007:SF1">
    <property type="entry name" value="CARBOXYLASE, PUTATIVE (AFU_ORTHOLOGUE AFUA_5G07570)-RELATED"/>
    <property type="match status" value="1"/>
</dbReference>
<evidence type="ECO:0000256" key="3">
    <source>
        <dbReference type="ARBA" id="ARBA00022741"/>
    </source>
</evidence>
<dbReference type="InterPro" id="IPR005482">
    <property type="entry name" value="Biotin_COase_C"/>
</dbReference>
<keyword evidence="10" id="KW-1185">Reference proteome</keyword>
<dbReference type="Pfam" id="PF02786">
    <property type="entry name" value="CPSase_L_D2"/>
    <property type="match status" value="1"/>
</dbReference>
<keyword evidence="4 6" id="KW-0067">ATP-binding</keyword>
<dbReference type="FunFam" id="3.30.1490.20:FF:000003">
    <property type="entry name" value="acetyl-CoA carboxylase isoform X1"/>
    <property type="match status" value="1"/>
</dbReference>
<dbReference type="SUPFAM" id="SSF51230">
    <property type="entry name" value="Single hybrid motif"/>
    <property type="match status" value="1"/>
</dbReference>
<evidence type="ECO:0000259" key="7">
    <source>
        <dbReference type="PROSITE" id="PS50975"/>
    </source>
</evidence>
<dbReference type="Gene3D" id="2.40.50.100">
    <property type="match status" value="1"/>
</dbReference>
<dbReference type="InterPro" id="IPR001882">
    <property type="entry name" value="Biotin_BS"/>
</dbReference>
<dbReference type="InterPro" id="IPR000089">
    <property type="entry name" value="Biotin_lipoyl"/>
</dbReference>
<organism evidence="9 10">
    <name type="scientific">Leucocoprinus birnbaumii</name>
    <dbReference type="NCBI Taxonomy" id="56174"/>
    <lineage>
        <taxon>Eukaryota</taxon>
        <taxon>Fungi</taxon>
        <taxon>Dikarya</taxon>
        <taxon>Basidiomycota</taxon>
        <taxon>Agaricomycotina</taxon>
        <taxon>Agaricomycetes</taxon>
        <taxon>Agaricomycetidae</taxon>
        <taxon>Agaricales</taxon>
        <taxon>Agaricineae</taxon>
        <taxon>Agaricaceae</taxon>
        <taxon>Leucocoprinus</taxon>
    </lineage>
</organism>
<dbReference type="SUPFAM" id="SSF51246">
    <property type="entry name" value="Rudiment single hybrid motif"/>
    <property type="match status" value="1"/>
</dbReference>
<dbReference type="GO" id="GO:0005524">
    <property type="term" value="F:ATP binding"/>
    <property type="evidence" value="ECO:0007669"/>
    <property type="project" value="UniProtKB-UniRule"/>
</dbReference>
<name>A0AAD5VJ23_9AGAR</name>
<dbReference type="InterPro" id="IPR005481">
    <property type="entry name" value="BC-like_N"/>
</dbReference>
<feature type="domain" description="ATP-grasp" evidence="7">
    <location>
        <begin position="121"/>
        <end position="316"/>
    </location>
</feature>
<dbReference type="InterPro" id="IPR011053">
    <property type="entry name" value="Single_hybrid_motif"/>
</dbReference>
<dbReference type="EMBL" id="JANIEX010001350">
    <property type="protein sequence ID" value="KAJ3558989.1"/>
    <property type="molecule type" value="Genomic_DNA"/>
</dbReference>
<dbReference type="InterPro" id="IPR011054">
    <property type="entry name" value="Rudment_hybrid_motif"/>
</dbReference>
<evidence type="ECO:0000313" key="9">
    <source>
        <dbReference type="EMBL" id="KAJ3558989.1"/>
    </source>
</evidence>
<protein>
    <recommendedName>
        <fullName evidence="11">Carboxylase:pyruvate/acetyl-coa/propionyl-CoA</fullName>
    </recommendedName>
</protein>
<proteinExistence type="predicted"/>
<evidence type="ECO:0000256" key="5">
    <source>
        <dbReference type="ARBA" id="ARBA00023267"/>
    </source>
</evidence>
<dbReference type="SMART" id="SM00878">
    <property type="entry name" value="Biotin_carb_C"/>
    <property type="match status" value="1"/>
</dbReference>
<keyword evidence="3 6" id="KW-0547">Nucleotide-binding</keyword>
<evidence type="ECO:0000256" key="1">
    <source>
        <dbReference type="ARBA" id="ARBA00001953"/>
    </source>
</evidence>
<evidence type="ECO:0000256" key="6">
    <source>
        <dbReference type="PROSITE-ProRule" id="PRU00409"/>
    </source>
</evidence>
<dbReference type="PROSITE" id="PS00867">
    <property type="entry name" value="CPSASE_2"/>
    <property type="match status" value="1"/>
</dbReference>
<dbReference type="Pfam" id="PF02785">
    <property type="entry name" value="Biotin_carb_C"/>
    <property type="match status" value="1"/>
</dbReference>
<dbReference type="Gene3D" id="3.30.470.20">
    <property type="entry name" value="ATP-grasp fold, B domain"/>
    <property type="match status" value="1"/>
</dbReference>
<dbReference type="GO" id="GO:0046872">
    <property type="term" value="F:metal ion binding"/>
    <property type="evidence" value="ECO:0007669"/>
    <property type="project" value="InterPro"/>
</dbReference>
<dbReference type="PROSITE" id="PS00188">
    <property type="entry name" value="BIOTIN"/>
    <property type="match status" value="1"/>
</dbReference>
<dbReference type="InterPro" id="IPR016185">
    <property type="entry name" value="PreATP-grasp_dom_sf"/>
</dbReference>
<keyword evidence="2" id="KW-0436">Ligase</keyword>
<sequence>MVVPKVLVANRGEIAIRVLRSARELGWRTVALYTTEPTPDASHATYADEAVKLDDVAQYMNVAAIVRIAVANNCTHVHPGYGFLSESPGLATALAQLNPPVTFVGPAPDALRLAGDKMLSRDLATSLGVEVAPGTRVGSSDDVRAFATRSGVGYPIMIKALDGGGGRGIRVVREASEVEEAFKRCLGESPSGQVFAEKALTGPGWKHIEIQVIGDGTGAVNHFWERECSIQRRFQKIVEIAPSRLPRTAVQPLITASLKIAAHLNYKGLGTFEFLVNASIFKWVFLEINPRVQVEHTITEEIMDIDLVRAQLLLFLTPPTITGGATLASLGLSNPPPPPSSAAVQLRLTAENPEIDFRLSPGTIHSSDIHWPAGRGIRVDTWLSSSPSSSSQGISEWMIGTDFDSLLAKLIIRAGSFDEVTQKAKRALRELSLGDRAEVKTNLEVLAGVLEHPDWNKGEIDTLWLERHLPKVLSLGKAVIGEQRRNIPGFISRAETNSTSTSGGTSNLGTNTLLQPGSLFHLTLSPSSPSSSSQQTRHTLTLTSISHNAFPFILSGTLQTTFPSTPTLSFSLSQSSTSTNLAGTGSDSGFELANPNDPTHIGAPLTGKVVEMHRALSTRPANSGEGEGDGGRSRRVKKGETLVVLSVMKMENTIVAPFDGVVERAGRGLKVGGVFGEGMLVCVVRPDSLEGVGEMRSRL</sequence>
<accession>A0AAD5VJ23</accession>
<dbReference type="InterPro" id="IPR011764">
    <property type="entry name" value="Biotin_carboxylation_dom"/>
</dbReference>
<evidence type="ECO:0000256" key="2">
    <source>
        <dbReference type="ARBA" id="ARBA00022598"/>
    </source>
</evidence>
<evidence type="ECO:0000259" key="8">
    <source>
        <dbReference type="PROSITE" id="PS50979"/>
    </source>
</evidence>
<dbReference type="GO" id="GO:0016874">
    <property type="term" value="F:ligase activity"/>
    <property type="evidence" value="ECO:0007669"/>
    <property type="project" value="UniProtKB-KW"/>
</dbReference>
<keyword evidence="5" id="KW-0092">Biotin</keyword>
<gene>
    <name evidence="9" type="ORF">NP233_g11373</name>
</gene>
<dbReference type="PROSITE" id="PS50975">
    <property type="entry name" value="ATP_GRASP"/>
    <property type="match status" value="1"/>
</dbReference>
<dbReference type="PANTHER" id="PTHR45007">
    <property type="entry name" value="CARBOXYLASE, PUTATIVE (AFU_ORTHOLOGUE AFUA_5G07570)-RELATED"/>
    <property type="match status" value="1"/>
</dbReference>
<dbReference type="Proteomes" id="UP001213000">
    <property type="component" value="Unassembled WGS sequence"/>
</dbReference>
<dbReference type="InterPro" id="IPR011761">
    <property type="entry name" value="ATP-grasp"/>
</dbReference>